<dbReference type="SUPFAM" id="SSF158682">
    <property type="entry name" value="TerB-like"/>
    <property type="match status" value="1"/>
</dbReference>
<evidence type="ECO:0008006" key="3">
    <source>
        <dbReference type="Google" id="ProtNLM"/>
    </source>
</evidence>
<dbReference type="Proteomes" id="UP000323136">
    <property type="component" value="Unassembled WGS sequence"/>
</dbReference>
<dbReference type="AlphaFoldDB" id="A0A5S5DSL7"/>
<gene>
    <name evidence="1" type="ORF">C7447_102195</name>
</gene>
<dbReference type="Gene3D" id="1.10.3680.10">
    <property type="entry name" value="TerB-like"/>
    <property type="match status" value="1"/>
</dbReference>
<keyword evidence="2" id="KW-1185">Reference proteome</keyword>
<dbReference type="OrthoDB" id="981083at2"/>
<dbReference type="EMBL" id="VNIA01000002">
    <property type="protein sequence ID" value="TYP98877.1"/>
    <property type="molecule type" value="Genomic_DNA"/>
</dbReference>
<reference evidence="1 2" key="1">
    <citation type="submission" date="2019-07" db="EMBL/GenBank/DDBJ databases">
        <title>Genomic Encyclopedia of Type Strains, Phase IV (KMG-IV): sequencing the most valuable type-strain genomes for metagenomic binning, comparative biology and taxonomic classification.</title>
        <authorList>
            <person name="Goeker M."/>
        </authorList>
    </citation>
    <scope>NUCLEOTIDE SEQUENCE [LARGE SCALE GENOMIC DNA]</scope>
    <source>
        <strain evidence="1 2">DSM 18961</strain>
    </source>
</reference>
<accession>A0A5S5DSL7</accession>
<name>A0A5S5DSL7_9FLAO</name>
<proteinExistence type="predicted"/>
<dbReference type="RefSeq" id="WP_148869681.1">
    <property type="nucleotide sequence ID" value="NZ_VNIA01000002.1"/>
</dbReference>
<evidence type="ECO:0000313" key="1">
    <source>
        <dbReference type="EMBL" id="TYP98877.1"/>
    </source>
</evidence>
<sequence length="141" mass="16274">MSIVDLYESSKHRNNVAHFSAIVSIATIDGQINENEQKLIDRFVKKLDITPAEYDDIIKNPKKYPIVPQNISDNRLERLLDLFKTIYSDHKIDETETKLILRYAIQLGYPEETAKTLIAKSVKLFSANIDFDEYKSVLNVL</sequence>
<comment type="caution">
    <text evidence="1">The sequence shown here is derived from an EMBL/GenBank/DDBJ whole genome shotgun (WGS) entry which is preliminary data.</text>
</comment>
<protein>
    <recommendedName>
        <fullName evidence="3">Tellurite resistance protein TerB</fullName>
    </recommendedName>
</protein>
<organism evidence="1 2">
    <name type="scientific">Tenacibaculum adriaticum</name>
    <dbReference type="NCBI Taxonomy" id="413713"/>
    <lineage>
        <taxon>Bacteria</taxon>
        <taxon>Pseudomonadati</taxon>
        <taxon>Bacteroidota</taxon>
        <taxon>Flavobacteriia</taxon>
        <taxon>Flavobacteriales</taxon>
        <taxon>Flavobacteriaceae</taxon>
        <taxon>Tenacibaculum</taxon>
    </lineage>
</organism>
<dbReference type="InterPro" id="IPR029024">
    <property type="entry name" value="TerB-like"/>
</dbReference>
<evidence type="ECO:0000313" key="2">
    <source>
        <dbReference type="Proteomes" id="UP000323136"/>
    </source>
</evidence>